<protein>
    <submittedName>
        <fullName evidence="1">Uncharacterized protein</fullName>
    </submittedName>
</protein>
<gene>
    <name evidence="1" type="ORF">FKW44_009062</name>
</gene>
<name>A0A7T8HF23_CALRO</name>
<dbReference type="Proteomes" id="UP000595437">
    <property type="component" value="Chromosome 6"/>
</dbReference>
<dbReference type="EMBL" id="CP045895">
    <property type="protein sequence ID" value="QQP48680.1"/>
    <property type="molecule type" value="Genomic_DNA"/>
</dbReference>
<accession>A0A7T8HF23</accession>
<proteinExistence type="predicted"/>
<sequence length="77" mass="8875">MAKTLCGLKLAELRNLCVELELVEGVEELEGKKKSEVVVLVREYLIACGCDPKTHDFARVSNRSLKRLHRRLRVPWE</sequence>
<evidence type="ECO:0000313" key="2">
    <source>
        <dbReference type="Proteomes" id="UP000595437"/>
    </source>
</evidence>
<dbReference type="AlphaFoldDB" id="A0A7T8HF23"/>
<evidence type="ECO:0000313" key="1">
    <source>
        <dbReference type="EMBL" id="QQP48680.1"/>
    </source>
</evidence>
<reference evidence="2" key="1">
    <citation type="submission" date="2021-01" db="EMBL/GenBank/DDBJ databases">
        <title>Caligus Genome Assembly.</title>
        <authorList>
            <person name="Gallardo-Escarate C."/>
        </authorList>
    </citation>
    <scope>NUCLEOTIDE SEQUENCE [LARGE SCALE GENOMIC DNA]</scope>
</reference>
<organism evidence="1 2">
    <name type="scientific">Caligus rogercresseyi</name>
    <name type="common">Sea louse</name>
    <dbReference type="NCBI Taxonomy" id="217165"/>
    <lineage>
        <taxon>Eukaryota</taxon>
        <taxon>Metazoa</taxon>
        <taxon>Ecdysozoa</taxon>
        <taxon>Arthropoda</taxon>
        <taxon>Crustacea</taxon>
        <taxon>Multicrustacea</taxon>
        <taxon>Hexanauplia</taxon>
        <taxon>Copepoda</taxon>
        <taxon>Siphonostomatoida</taxon>
        <taxon>Caligidae</taxon>
        <taxon>Caligus</taxon>
    </lineage>
</organism>
<keyword evidence="2" id="KW-1185">Reference proteome</keyword>